<feature type="compositionally biased region" description="Basic and acidic residues" evidence="1">
    <location>
        <begin position="36"/>
        <end position="48"/>
    </location>
</feature>
<protein>
    <submittedName>
        <fullName evidence="2">Uncharacterized protein</fullName>
    </submittedName>
</protein>
<organism evidence="2 3">
    <name type="scientific">Draconibacterium orientale</name>
    <dbReference type="NCBI Taxonomy" id="1168034"/>
    <lineage>
        <taxon>Bacteria</taxon>
        <taxon>Pseudomonadati</taxon>
        <taxon>Bacteroidota</taxon>
        <taxon>Bacteroidia</taxon>
        <taxon>Marinilabiliales</taxon>
        <taxon>Prolixibacteraceae</taxon>
        <taxon>Draconibacterium</taxon>
    </lineage>
</organism>
<accession>A0A1H9YE06</accession>
<gene>
    <name evidence="2" type="ORF">SAMN05444285_101143</name>
</gene>
<evidence type="ECO:0000256" key="1">
    <source>
        <dbReference type="SAM" id="MobiDB-lite"/>
    </source>
</evidence>
<name>A0A1H9YE06_9BACT</name>
<sequence length="48" mass="5546">MKRVQFESTENTFEVKGFEVISEQAMSEVRGGGTPKSRDKDIFDFEEE</sequence>
<feature type="region of interest" description="Disordered" evidence="1">
    <location>
        <begin position="26"/>
        <end position="48"/>
    </location>
</feature>
<evidence type="ECO:0000313" key="2">
    <source>
        <dbReference type="EMBL" id="SES67098.1"/>
    </source>
</evidence>
<reference evidence="2 3" key="1">
    <citation type="submission" date="2016-10" db="EMBL/GenBank/DDBJ databases">
        <authorList>
            <person name="de Groot N.N."/>
        </authorList>
    </citation>
    <scope>NUCLEOTIDE SEQUENCE [LARGE SCALE GENOMIC DNA]</scope>
    <source>
        <strain evidence="2 3">DSM 25947</strain>
    </source>
</reference>
<dbReference type="RefSeq" id="WP_157470848.1">
    <property type="nucleotide sequence ID" value="NZ_FOHT01000001.1"/>
</dbReference>
<dbReference type="AlphaFoldDB" id="A0A1H9YE06"/>
<dbReference type="EMBL" id="FOHT01000001">
    <property type="protein sequence ID" value="SES67098.1"/>
    <property type="molecule type" value="Genomic_DNA"/>
</dbReference>
<evidence type="ECO:0000313" key="3">
    <source>
        <dbReference type="Proteomes" id="UP000181981"/>
    </source>
</evidence>
<dbReference type="Proteomes" id="UP000181981">
    <property type="component" value="Unassembled WGS sequence"/>
</dbReference>
<proteinExistence type="predicted"/>